<evidence type="ECO:0000313" key="3">
    <source>
        <dbReference type="Proteomes" id="UP000243502"/>
    </source>
</evidence>
<sequence length="196" mass="21229">MSEIFDYSDFSDAENVEFSSDSTDAAYPESYDSEWADAARRRPNPVQTAPRKSAYQPRPPGSSNYVTHPQFRAALARVSQQITLNGNAIKTVDGRVRNVIAEQNKQAAVFRKEMAERRKDTDTLRRELQTTRELSALLPLIAPPGSRFGNIASLLHLVPADTLGGPLSSQSTSSASGGSNLLAIAAIAMASGAFDR</sequence>
<dbReference type="RefSeq" id="WP_042309620.1">
    <property type="nucleotide sequence ID" value="NZ_CP026113.1"/>
</dbReference>
<accession>A0A2I8EZA1</accession>
<protein>
    <submittedName>
        <fullName evidence="2">Uncharacterized protein</fullName>
    </submittedName>
</protein>
<dbReference type="OrthoDB" id="10016108at2"/>
<dbReference type="Proteomes" id="UP000243502">
    <property type="component" value="Chromosome 3"/>
</dbReference>
<proteinExistence type="predicted"/>
<evidence type="ECO:0000313" key="2">
    <source>
        <dbReference type="EMBL" id="AUT64947.1"/>
    </source>
</evidence>
<evidence type="ECO:0000256" key="1">
    <source>
        <dbReference type="SAM" id="MobiDB-lite"/>
    </source>
</evidence>
<feature type="region of interest" description="Disordered" evidence="1">
    <location>
        <begin position="16"/>
        <end position="66"/>
    </location>
</feature>
<reference evidence="2 3" key="1">
    <citation type="submission" date="2018-01" db="EMBL/GenBank/DDBJ databases">
        <title>Species boundaries and ecological features among Paraburkholderia terrae DSMZ17804T, P. hospita DSMZ17164T and P. caribensis DSMZ13236T.</title>
        <authorList>
            <person name="Pratama A.A."/>
        </authorList>
    </citation>
    <scope>NUCLEOTIDE SEQUENCE [LARGE SCALE GENOMIC DNA]</scope>
    <source>
        <strain evidence="2 3">DSM 17804</strain>
    </source>
</reference>
<dbReference type="AlphaFoldDB" id="A0A2I8EZA1"/>
<dbReference type="EMBL" id="CP026113">
    <property type="protein sequence ID" value="AUT64947.1"/>
    <property type="molecule type" value="Genomic_DNA"/>
</dbReference>
<gene>
    <name evidence="2" type="ORF">C2L65_35680</name>
</gene>
<name>A0A2I8EZA1_9BURK</name>
<dbReference type="KEGG" id="pter:C2L65_35680"/>
<organism evidence="2 3">
    <name type="scientific">Paraburkholderia terrae</name>
    <dbReference type="NCBI Taxonomy" id="311230"/>
    <lineage>
        <taxon>Bacteria</taxon>
        <taxon>Pseudomonadati</taxon>
        <taxon>Pseudomonadota</taxon>
        <taxon>Betaproteobacteria</taxon>
        <taxon>Burkholderiales</taxon>
        <taxon>Burkholderiaceae</taxon>
        <taxon>Paraburkholderia</taxon>
    </lineage>
</organism>